<keyword evidence="2" id="KW-1185">Reference proteome</keyword>
<evidence type="ECO:0000313" key="1">
    <source>
        <dbReference type="EMBL" id="KAJ1349537.1"/>
    </source>
</evidence>
<name>A0AAD5MID8_PARTN</name>
<gene>
    <name evidence="1" type="ORF">KIN20_005126</name>
</gene>
<dbReference type="EMBL" id="JAHQIW010000688">
    <property type="protein sequence ID" value="KAJ1349537.1"/>
    <property type="molecule type" value="Genomic_DNA"/>
</dbReference>
<sequence>MVMCDAEGHLCAVTTLSYETLLKLENEPQVAGRMAVNAHGGTRGVKLFRRLSPAADNNTLCNTTAKTTTNF</sequence>
<evidence type="ECO:0000313" key="2">
    <source>
        <dbReference type="Proteomes" id="UP001196413"/>
    </source>
</evidence>
<accession>A0AAD5MID8</accession>
<reference evidence="1" key="1">
    <citation type="submission" date="2021-06" db="EMBL/GenBank/DDBJ databases">
        <title>Parelaphostrongylus tenuis whole genome reference sequence.</title>
        <authorList>
            <person name="Garwood T.J."/>
            <person name="Larsen P.A."/>
            <person name="Fountain-Jones N.M."/>
            <person name="Garbe J.R."/>
            <person name="Macchietto M.G."/>
            <person name="Kania S.A."/>
            <person name="Gerhold R.W."/>
            <person name="Richards J.E."/>
            <person name="Wolf T.M."/>
        </authorList>
    </citation>
    <scope>NUCLEOTIDE SEQUENCE</scope>
    <source>
        <strain evidence="1">MNPRO001-30</strain>
        <tissue evidence="1">Meninges</tissue>
    </source>
</reference>
<comment type="caution">
    <text evidence="1">The sequence shown here is derived from an EMBL/GenBank/DDBJ whole genome shotgun (WGS) entry which is preliminary data.</text>
</comment>
<dbReference type="Proteomes" id="UP001196413">
    <property type="component" value="Unassembled WGS sequence"/>
</dbReference>
<dbReference type="AlphaFoldDB" id="A0AAD5MID8"/>
<organism evidence="1 2">
    <name type="scientific">Parelaphostrongylus tenuis</name>
    <name type="common">Meningeal worm</name>
    <dbReference type="NCBI Taxonomy" id="148309"/>
    <lineage>
        <taxon>Eukaryota</taxon>
        <taxon>Metazoa</taxon>
        <taxon>Ecdysozoa</taxon>
        <taxon>Nematoda</taxon>
        <taxon>Chromadorea</taxon>
        <taxon>Rhabditida</taxon>
        <taxon>Rhabditina</taxon>
        <taxon>Rhabditomorpha</taxon>
        <taxon>Strongyloidea</taxon>
        <taxon>Metastrongylidae</taxon>
        <taxon>Parelaphostrongylus</taxon>
    </lineage>
</organism>
<protein>
    <submittedName>
        <fullName evidence="1">Uncharacterized protein</fullName>
    </submittedName>
</protein>
<proteinExistence type="predicted"/>